<name>A0A8S3PQ90_MYTED</name>
<gene>
    <name evidence="1" type="ORF">MEDL_1041</name>
</gene>
<dbReference type="EMBL" id="CAJPWZ010000086">
    <property type="protein sequence ID" value="CAG2185434.1"/>
    <property type="molecule type" value="Genomic_DNA"/>
</dbReference>
<proteinExistence type="predicted"/>
<reference evidence="1" key="1">
    <citation type="submission" date="2021-03" db="EMBL/GenBank/DDBJ databases">
        <authorList>
            <person name="Bekaert M."/>
        </authorList>
    </citation>
    <scope>NUCLEOTIDE SEQUENCE</scope>
</reference>
<organism evidence="1 2">
    <name type="scientific">Mytilus edulis</name>
    <name type="common">Blue mussel</name>
    <dbReference type="NCBI Taxonomy" id="6550"/>
    <lineage>
        <taxon>Eukaryota</taxon>
        <taxon>Metazoa</taxon>
        <taxon>Spiralia</taxon>
        <taxon>Lophotrochozoa</taxon>
        <taxon>Mollusca</taxon>
        <taxon>Bivalvia</taxon>
        <taxon>Autobranchia</taxon>
        <taxon>Pteriomorphia</taxon>
        <taxon>Mytilida</taxon>
        <taxon>Mytiloidea</taxon>
        <taxon>Mytilidae</taxon>
        <taxon>Mytilinae</taxon>
        <taxon>Mytilus</taxon>
    </lineage>
</organism>
<keyword evidence="2" id="KW-1185">Reference proteome</keyword>
<dbReference type="Proteomes" id="UP000683360">
    <property type="component" value="Unassembled WGS sequence"/>
</dbReference>
<dbReference type="AlphaFoldDB" id="A0A8S3PQ90"/>
<comment type="caution">
    <text evidence="1">The sequence shown here is derived from an EMBL/GenBank/DDBJ whole genome shotgun (WGS) entry which is preliminary data.</text>
</comment>
<evidence type="ECO:0000313" key="1">
    <source>
        <dbReference type="EMBL" id="CAG2185434.1"/>
    </source>
</evidence>
<protein>
    <submittedName>
        <fullName evidence="1">Uncharacterized protein</fullName>
    </submittedName>
</protein>
<sequence>MVHRQNITQGRLERTHWYGSQTKYNKDDSKRTHWYGSDKISQGTTRGVHIGMGHRQNITGTTQAYEHIGMGHRQNITRDDSSVHIGMVHRQNITKGRLERTHWYSSQTKYHKGRLERTHWYGSQTKITRDDSSVIGIVHDSSVHIGMGHRKNTRTTRAYILVWVTDKISQGRLERTHWYGVTDKISQGTTQAYTLV</sequence>
<accession>A0A8S3PQ90</accession>
<evidence type="ECO:0000313" key="2">
    <source>
        <dbReference type="Proteomes" id="UP000683360"/>
    </source>
</evidence>